<evidence type="ECO:0000313" key="2">
    <source>
        <dbReference type="EMBL" id="ALZ85969.1"/>
    </source>
</evidence>
<protein>
    <submittedName>
        <fullName evidence="2">Pilus assembly protein PilW</fullName>
    </submittedName>
</protein>
<sequence>MDLKPRRQRGFSLIEMMIALTVGTFLVLGVSQIYINNKRSFLFQQGQAGNRNNAQLTLQVLDRQLARTGFRAEIRYQGSLQAAFPAVGEVKDADDISCPAFAAGATFAATTDSVNAPTGVCIRYQGALDSKDQDCLGNPIPRVNLNAGGNVLLKLRYTAGNAPGSGTLSCTVWSERGGALTPKGSAVLVQGLQDFRWSIPPKADTPAVRYAALLSTTEALPSDVASNTAANWQTLTGLQIADASRPMQILQSTVTLRNLAL</sequence>
<dbReference type="NCBIfam" id="TIGR02532">
    <property type="entry name" value="IV_pilin_GFxxxE"/>
    <property type="match status" value="1"/>
</dbReference>
<dbReference type="PROSITE" id="PS00409">
    <property type="entry name" value="PROKAR_NTER_METHYL"/>
    <property type="match status" value="1"/>
</dbReference>
<evidence type="ECO:0000313" key="3">
    <source>
        <dbReference type="Proteomes" id="UP000064137"/>
    </source>
</evidence>
<evidence type="ECO:0000256" key="1">
    <source>
        <dbReference type="SAM" id="Phobius"/>
    </source>
</evidence>
<gene>
    <name evidence="2" type="ORF">APT59_17830</name>
</gene>
<dbReference type="RefSeq" id="WP_059316083.1">
    <property type="nucleotide sequence ID" value="NZ_CP013987.1"/>
</dbReference>
<keyword evidence="1" id="KW-1133">Transmembrane helix</keyword>
<dbReference type="Proteomes" id="UP000064137">
    <property type="component" value="Chromosome"/>
</dbReference>
<dbReference type="OrthoDB" id="7011591at2"/>
<dbReference type="EMBL" id="CP013987">
    <property type="protein sequence ID" value="ALZ85969.1"/>
    <property type="molecule type" value="Genomic_DNA"/>
</dbReference>
<proteinExistence type="predicted"/>
<feature type="transmembrane region" description="Helical" evidence="1">
    <location>
        <begin position="12"/>
        <end position="35"/>
    </location>
</feature>
<reference evidence="2 3" key="1">
    <citation type="submission" date="2016-01" db="EMBL/GenBank/DDBJ databases">
        <title>Annotation of Pseudomonas oryzihabitans USDA-ARS-USMARC-56511.</title>
        <authorList>
            <person name="Harhay G.P."/>
            <person name="Harhay D.M."/>
            <person name="Smith T.P.L."/>
            <person name="Bono J.L."/>
            <person name="Heaton M.P."/>
            <person name="Clawson M.L."/>
            <person name="Chitko-Mckown C.G."/>
            <person name="Capik S.F."/>
            <person name="DeDonder K.D."/>
            <person name="Apley M.D."/>
            <person name="Lubbers B.V."/>
            <person name="White B.J."/>
            <person name="Larson R.L."/>
        </authorList>
    </citation>
    <scope>NUCLEOTIDE SEQUENCE [LARGE SCALE GENOMIC DNA]</scope>
    <source>
        <strain evidence="2 3">USDA-ARS-USMARC-56511</strain>
    </source>
</reference>
<keyword evidence="1" id="KW-0812">Transmembrane</keyword>
<dbReference type="KEGG" id="por:APT59_17830"/>
<dbReference type="AlphaFoldDB" id="A0A0U4P4U6"/>
<organism evidence="2 3">
    <name type="scientific">Pseudomonas oryzihabitans</name>
    <dbReference type="NCBI Taxonomy" id="47885"/>
    <lineage>
        <taxon>Bacteria</taxon>
        <taxon>Pseudomonadati</taxon>
        <taxon>Pseudomonadota</taxon>
        <taxon>Gammaproteobacteria</taxon>
        <taxon>Pseudomonadales</taxon>
        <taxon>Pseudomonadaceae</taxon>
        <taxon>Pseudomonas</taxon>
    </lineage>
</organism>
<dbReference type="Pfam" id="PF07963">
    <property type="entry name" value="N_methyl"/>
    <property type="match status" value="1"/>
</dbReference>
<keyword evidence="1" id="KW-0472">Membrane</keyword>
<name>A0A0U4P4U6_9PSED</name>
<accession>A0A0U4P4U6</accession>
<dbReference type="InterPro" id="IPR012902">
    <property type="entry name" value="N_methyl_site"/>
</dbReference>